<evidence type="ECO:0000313" key="4">
    <source>
        <dbReference type="Proteomes" id="UP000326565"/>
    </source>
</evidence>
<dbReference type="Pfam" id="PF14040">
    <property type="entry name" value="DNase_NucA_NucB"/>
    <property type="match status" value="1"/>
</dbReference>
<feature type="domain" description="Deoxyribonuclease NucA/NucB" evidence="2">
    <location>
        <begin position="53"/>
        <end position="143"/>
    </location>
</feature>
<protein>
    <recommendedName>
        <fullName evidence="2">Deoxyribonuclease NucA/NucB domain-containing protein</fullName>
    </recommendedName>
</protein>
<sequence length="269" mass="29523">MKPFLLCLGLFVLSLGSAVPDTSAPDAQVAAAARKHLTFDCSDGQVGDTCMNMCYGAKCKKLGSKFTWDLPSSSTKGKRSRLAGCGSGNRCSKAPYGKGYQCDEYPFKSVKEADKGNQVNRCVKGHYNSRQGQVLQSFYYSHGQFKGKGCNGKAPCKFGLSFKRFSKYKYCKKRPNCKNDGNEYTKAGPAKREEDVDTSGYYRLSSGEVIFVPDGASVGDLVYQATFTNSNATMGVEALAENDENDESYGDDEFEVQEDRIVEEVADYE</sequence>
<feature type="signal peptide" evidence="1">
    <location>
        <begin position="1"/>
        <end position="18"/>
    </location>
</feature>
<dbReference type="SUPFAM" id="SSF141480">
    <property type="entry name" value="Extracellular hemoglobin linker subunit, receptor domain"/>
    <property type="match status" value="1"/>
</dbReference>
<dbReference type="AlphaFoldDB" id="A0A5N5WIN8"/>
<feature type="chain" id="PRO_5024798399" description="Deoxyribonuclease NucA/NucB domain-containing protein" evidence="1">
    <location>
        <begin position="19"/>
        <end position="269"/>
    </location>
</feature>
<gene>
    <name evidence="3" type="ORF">BDV29DRAFT_199472</name>
</gene>
<dbReference type="OrthoDB" id="2748312at2759"/>
<dbReference type="InterPro" id="IPR036153">
    <property type="entry name" value="Eryth_link_C_sf"/>
</dbReference>
<keyword evidence="4" id="KW-1185">Reference proteome</keyword>
<dbReference type="InterPro" id="IPR029476">
    <property type="entry name" value="DNase_NucA_NucB"/>
</dbReference>
<dbReference type="Proteomes" id="UP000326565">
    <property type="component" value="Unassembled WGS sequence"/>
</dbReference>
<accession>A0A5N5WIN8</accession>
<dbReference type="EMBL" id="ML732398">
    <property type="protein sequence ID" value="KAB8068366.1"/>
    <property type="molecule type" value="Genomic_DNA"/>
</dbReference>
<evidence type="ECO:0000259" key="2">
    <source>
        <dbReference type="Pfam" id="PF14040"/>
    </source>
</evidence>
<evidence type="ECO:0000256" key="1">
    <source>
        <dbReference type="SAM" id="SignalP"/>
    </source>
</evidence>
<reference evidence="3 4" key="1">
    <citation type="submission" date="2019-04" db="EMBL/GenBank/DDBJ databases">
        <title>Friends and foes A comparative genomics study of 23 Aspergillus species from section Flavi.</title>
        <authorList>
            <consortium name="DOE Joint Genome Institute"/>
            <person name="Kjaerbolling I."/>
            <person name="Vesth T."/>
            <person name="Frisvad J.C."/>
            <person name="Nybo J.L."/>
            <person name="Theobald S."/>
            <person name="Kildgaard S."/>
            <person name="Isbrandt T."/>
            <person name="Kuo A."/>
            <person name="Sato A."/>
            <person name="Lyhne E.K."/>
            <person name="Kogle M.E."/>
            <person name="Wiebenga A."/>
            <person name="Kun R.S."/>
            <person name="Lubbers R.J."/>
            <person name="Makela M.R."/>
            <person name="Barry K."/>
            <person name="Chovatia M."/>
            <person name="Clum A."/>
            <person name="Daum C."/>
            <person name="Haridas S."/>
            <person name="He G."/>
            <person name="LaButti K."/>
            <person name="Lipzen A."/>
            <person name="Mondo S."/>
            <person name="Riley R."/>
            <person name="Salamov A."/>
            <person name="Simmons B.A."/>
            <person name="Magnuson J.K."/>
            <person name="Henrissat B."/>
            <person name="Mortensen U.H."/>
            <person name="Larsen T.O."/>
            <person name="Devries R.P."/>
            <person name="Grigoriev I.V."/>
            <person name="Machida M."/>
            <person name="Baker S.E."/>
            <person name="Andersen M.R."/>
        </authorList>
    </citation>
    <scope>NUCLEOTIDE SEQUENCE [LARGE SCALE GENOMIC DNA]</scope>
    <source>
        <strain evidence="3 4">CBS 151.66</strain>
    </source>
</reference>
<organism evidence="3 4">
    <name type="scientific">Aspergillus leporis</name>
    <dbReference type="NCBI Taxonomy" id="41062"/>
    <lineage>
        <taxon>Eukaryota</taxon>
        <taxon>Fungi</taxon>
        <taxon>Dikarya</taxon>
        <taxon>Ascomycota</taxon>
        <taxon>Pezizomycotina</taxon>
        <taxon>Eurotiomycetes</taxon>
        <taxon>Eurotiomycetidae</taxon>
        <taxon>Eurotiales</taxon>
        <taxon>Aspergillaceae</taxon>
        <taxon>Aspergillus</taxon>
        <taxon>Aspergillus subgen. Circumdati</taxon>
    </lineage>
</organism>
<proteinExistence type="predicted"/>
<evidence type="ECO:0000313" key="3">
    <source>
        <dbReference type="EMBL" id="KAB8068366.1"/>
    </source>
</evidence>
<name>A0A5N5WIN8_9EURO</name>
<keyword evidence="1" id="KW-0732">Signal</keyword>